<protein>
    <submittedName>
        <fullName evidence="2">Putative secreted protein</fullName>
    </submittedName>
</protein>
<feature type="chain" id="PRO_5001518199" evidence="1">
    <location>
        <begin position="25"/>
        <end position="120"/>
    </location>
</feature>
<accession>A0A023G4E8</accession>
<proteinExistence type="evidence at transcript level"/>
<dbReference type="EMBL" id="GBBM01007670">
    <property type="protein sequence ID" value="JAC27748.1"/>
    <property type="molecule type" value="mRNA"/>
</dbReference>
<reference evidence="2" key="1">
    <citation type="submission" date="2014-03" db="EMBL/GenBank/DDBJ databases">
        <title>The sialotranscriptome of Amblyomma triste, Amblyomma parvum and Amblyomma cajennense ticks, uncovered by 454-based RNA-seq.</title>
        <authorList>
            <person name="Garcia G.R."/>
            <person name="Gardinassi L.G."/>
            <person name="Ribeiro J.M."/>
            <person name="Anatriello E."/>
            <person name="Ferreira B.R."/>
            <person name="Moreira H.N."/>
            <person name="Mafra C."/>
            <person name="Olegario M.M."/>
            <person name="Szabo P.J."/>
            <person name="Miranda-Santos I.K."/>
            <person name="Maruyama S.R."/>
        </authorList>
    </citation>
    <scope>NUCLEOTIDE SEQUENCE</scope>
    <source>
        <strain evidence="2">Mato Grasso do Sul</strain>
        <tissue evidence="2">Salivary glands</tissue>
    </source>
</reference>
<sequence length="120" mass="14016">MQSKCFQLLSLVITMLMMSFQTQCKPNARLKLVGVAVTEFIAITTSSPPFKDFTVFRKFNYNETLIEKVWHQFDDFVFRRCKQDMRQQAVIVYEERMTTAANTVGTFDSTLLLEQNQRAI</sequence>
<feature type="signal peptide" evidence="1">
    <location>
        <begin position="1"/>
        <end position="24"/>
    </location>
</feature>
<keyword evidence="1" id="KW-0732">Signal</keyword>
<organism evidence="2">
    <name type="scientific">Amblyomma triste</name>
    <name type="common">Neotropical tick</name>
    <dbReference type="NCBI Taxonomy" id="251400"/>
    <lineage>
        <taxon>Eukaryota</taxon>
        <taxon>Metazoa</taxon>
        <taxon>Ecdysozoa</taxon>
        <taxon>Arthropoda</taxon>
        <taxon>Chelicerata</taxon>
        <taxon>Arachnida</taxon>
        <taxon>Acari</taxon>
        <taxon>Parasitiformes</taxon>
        <taxon>Ixodida</taxon>
        <taxon>Ixodoidea</taxon>
        <taxon>Ixodidae</taxon>
        <taxon>Amblyomminae</taxon>
        <taxon>Amblyomma</taxon>
    </lineage>
</organism>
<name>A0A023G4E8_AMBTT</name>
<dbReference type="AlphaFoldDB" id="A0A023G4E8"/>
<evidence type="ECO:0000256" key="1">
    <source>
        <dbReference type="SAM" id="SignalP"/>
    </source>
</evidence>
<evidence type="ECO:0000313" key="2">
    <source>
        <dbReference type="EMBL" id="JAC27748.1"/>
    </source>
</evidence>